<evidence type="ECO:0000259" key="3">
    <source>
        <dbReference type="PROSITE" id="PS01124"/>
    </source>
</evidence>
<dbReference type="SUPFAM" id="SSF46689">
    <property type="entry name" value="Homeodomain-like"/>
    <property type="match status" value="2"/>
</dbReference>
<protein>
    <submittedName>
        <fullName evidence="4">Putative HTH-type transcriptional regulator YqhC</fullName>
    </submittedName>
</protein>
<comment type="caution">
    <text evidence="4">The sequence shown here is derived from an EMBL/GenBank/DDBJ whole genome shotgun (WGS) entry which is preliminary data.</text>
</comment>
<dbReference type="InterPro" id="IPR009594">
    <property type="entry name" value="Tscrpt_reg_HTH_AraC_N"/>
</dbReference>
<dbReference type="GO" id="GO:0043565">
    <property type="term" value="F:sequence-specific DNA binding"/>
    <property type="evidence" value="ECO:0007669"/>
    <property type="project" value="InterPro"/>
</dbReference>
<feature type="domain" description="HTH araC/xylS-type" evidence="3">
    <location>
        <begin position="213"/>
        <end position="311"/>
    </location>
</feature>
<accession>A0A8J3FZK7</accession>
<dbReference type="Gene3D" id="1.10.10.60">
    <property type="entry name" value="Homeodomain-like"/>
    <property type="match status" value="1"/>
</dbReference>
<dbReference type="Pfam" id="PF12833">
    <property type="entry name" value="HTH_18"/>
    <property type="match status" value="1"/>
</dbReference>
<keyword evidence="5" id="KW-1185">Reference proteome</keyword>
<dbReference type="PANTHER" id="PTHR43436">
    <property type="entry name" value="ARAC-FAMILY TRANSCRIPTIONAL REGULATOR"/>
    <property type="match status" value="1"/>
</dbReference>
<evidence type="ECO:0000313" key="4">
    <source>
        <dbReference type="EMBL" id="GHA69375.1"/>
    </source>
</evidence>
<organism evidence="4 5">
    <name type="scientific">Formosimonas limnophila</name>
    <dbReference type="NCBI Taxonomy" id="1384487"/>
    <lineage>
        <taxon>Bacteria</taxon>
        <taxon>Pseudomonadati</taxon>
        <taxon>Pseudomonadota</taxon>
        <taxon>Betaproteobacteria</taxon>
        <taxon>Burkholderiales</taxon>
        <taxon>Burkholderiaceae</taxon>
        <taxon>Formosimonas</taxon>
    </lineage>
</organism>
<evidence type="ECO:0000313" key="5">
    <source>
        <dbReference type="Proteomes" id="UP000614287"/>
    </source>
</evidence>
<evidence type="ECO:0000256" key="1">
    <source>
        <dbReference type="ARBA" id="ARBA00023015"/>
    </source>
</evidence>
<evidence type="ECO:0000256" key="2">
    <source>
        <dbReference type="ARBA" id="ARBA00023163"/>
    </source>
</evidence>
<dbReference type="AlphaFoldDB" id="A0A8J3FZK7"/>
<dbReference type="GO" id="GO:0003700">
    <property type="term" value="F:DNA-binding transcription factor activity"/>
    <property type="evidence" value="ECO:0007669"/>
    <property type="project" value="InterPro"/>
</dbReference>
<keyword evidence="1" id="KW-0805">Transcription regulation</keyword>
<keyword evidence="2" id="KW-0804">Transcription</keyword>
<dbReference type="Proteomes" id="UP000614287">
    <property type="component" value="Unassembled WGS sequence"/>
</dbReference>
<dbReference type="InterPro" id="IPR009057">
    <property type="entry name" value="Homeodomain-like_sf"/>
</dbReference>
<dbReference type="Pfam" id="PF06719">
    <property type="entry name" value="AraC_N"/>
    <property type="match status" value="1"/>
</dbReference>
<dbReference type="EMBL" id="BMZG01000003">
    <property type="protein sequence ID" value="GHA69375.1"/>
    <property type="molecule type" value="Genomic_DNA"/>
</dbReference>
<reference evidence="4" key="1">
    <citation type="journal article" date="2014" name="Int. J. Syst. Evol. Microbiol.">
        <title>Complete genome sequence of Corynebacterium casei LMG S-19264T (=DSM 44701T), isolated from a smear-ripened cheese.</title>
        <authorList>
            <consortium name="US DOE Joint Genome Institute (JGI-PGF)"/>
            <person name="Walter F."/>
            <person name="Albersmeier A."/>
            <person name="Kalinowski J."/>
            <person name="Ruckert C."/>
        </authorList>
    </citation>
    <scope>NUCLEOTIDE SEQUENCE</scope>
    <source>
        <strain evidence="4">KCTC 32501</strain>
    </source>
</reference>
<proteinExistence type="predicted"/>
<gene>
    <name evidence="4" type="primary">yqhC</name>
    <name evidence="4" type="ORF">GCM10009007_07780</name>
</gene>
<dbReference type="InterPro" id="IPR018060">
    <property type="entry name" value="HTH_AraC"/>
</dbReference>
<name>A0A8J3FZK7_9BURK</name>
<dbReference type="SMART" id="SM00342">
    <property type="entry name" value="HTH_ARAC"/>
    <property type="match status" value="1"/>
</dbReference>
<dbReference type="PROSITE" id="PS01124">
    <property type="entry name" value="HTH_ARAC_FAMILY_2"/>
    <property type="match status" value="1"/>
</dbReference>
<sequence length="315" mass="36346">MPNKGMKHQNTTQLARTLYEQLPSLTQHGIKPSGLKGVSLFFQPHAFNHTKESTIYNPRMVILFSGAKIGELGLRQFRYDAHHFLVLTSHYPLQCTTVCQNDEDLLGMTIELDREMVAQLIHDVRACEPHSYNQTTNQTDDQTHQNEGLACYRMSETLRERLHGLLSAMANPMTCTLFGQAQLRWFLYEFMSSSGQGFFESWIQSNSQFQQFHRVVEHINETFAEKISVADLAHHAAMSETKLNRLFKKYMADTPLQYLKKVRLHQARAFVVQKNMSIGLIAQKVGYESQSQFCREFKRYFSKSPTEMARAALHD</sequence>
<reference evidence="4" key="2">
    <citation type="submission" date="2020-09" db="EMBL/GenBank/DDBJ databases">
        <authorList>
            <person name="Sun Q."/>
            <person name="Kim S."/>
        </authorList>
    </citation>
    <scope>NUCLEOTIDE SEQUENCE</scope>
    <source>
        <strain evidence="4">KCTC 32501</strain>
    </source>
</reference>
<dbReference type="PANTHER" id="PTHR43436:SF2">
    <property type="entry name" value="ARAC_XYLS FAMILY TRANSCRIPTIONAL REGULATOR"/>
    <property type="match status" value="1"/>
</dbReference>